<reference evidence="1 2" key="1">
    <citation type="submission" date="2017-12" db="EMBL/GenBank/DDBJ databases">
        <authorList>
            <person name="Paulsen S."/>
            <person name="Gram L.K."/>
        </authorList>
    </citation>
    <scope>NUCLEOTIDE SEQUENCE [LARGE SCALE GENOMIC DNA]</scope>
    <source>
        <strain evidence="1 2">S2231</strain>
    </source>
</reference>
<proteinExistence type="predicted"/>
<reference evidence="2" key="2">
    <citation type="submission" date="2019-06" db="EMBL/GenBank/DDBJ databases">
        <title>Co-occurence of chitin degradation, pigmentation and bioactivity in marine Pseudoalteromonas.</title>
        <authorList>
            <person name="Sonnenschein E.C."/>
            <person name="Bech P.K."/>
        </authorList>
    </citation>
    <scope>NUCLEOTIDE SEQUENCE [LARGE SCALE GENOMIC DNA]</scope>
    <source>
        <strain evidence="2">S2231</strain>
    </source>
</reference>
<evidence type="ECO:0000313" key="2">
    <source>
        <dbReference type="Proteomes" id="UP000307706"/>
    </source>
</evidence>
<dbReference type="RefSeq" id="WP_171044458.1">
    <property type="nucleotide sequence ID" value="NZ_PNCL01000405.1"/>
</dbReference>
<gene>
    <name evidence="1" type="ORF">CWB96_23250</name>
</gene>
<dbReference type="PANTHER" id="PTHR40980">
    <property type="entry name" value="PLUG DOMAIN-CONTAINING PROTEIN"/>
    <property type="match status" value="1"/>
</dbReference>
<organism evidence="1 2">
    <name type="scientific">Pseudoalteromonas citrea</name>
    <dbReference type="NCBI Taxonomy" id="43655"/>
    <lineage>
        <taxon>Bacteria</taxon>
        <taxon>Pseudomonadati</taxon>
        <taxon>Pseudomonadota</taxon>
        <taxon>Gammaproteobacteria</taxon>
        <taxon>Alteromonadales</taxon>
        <taxon>Pseudoalteromonadaceae</taxon>
        <taxon>Pseudoalteromonas</taxon>
    </lineage>
</organism>
<dbReference type="AlphaFoldDB" id="A0A5S3X989"/>
<name>A0A5S3X989_9GAMM</name>
<feature type="non-terminal residue" evidence="1">
    <location>
        <position position="1"/>
    </location>
</feature>
<dbReference type="Proteomes" id="UP000307706">
    <property type="component" value="Unassembled WGS sequence"/>
</dbReference>
<dbReference type="PANTHER" id="PTHR40980:SF3">
    <property type="entry name" value="TONB-DEPENDENT RECEPTOR-LIKE BETA-BARREL DOMAIN-CONTAINING PROTEIN"/>
    <property type="match status" value="1"/>
</dbReference>
<dbReference type="EMBL" id="PNCL01000405">
    <property type="protein sequence ID" value="TMP48598.1"/>
    <property type="molecule type" value="Genomic_DNA"/>
</dbReference>
<protein>
    <submittedName>
        <fullName evidence="1">Uncharacterized protein</fullName>
    </submittedName>
</protein>
<accession>A0A5S3X989</accession>
<dbReference type="SUPFAM" id="SSF56935">
    <property type="entry name" value="Porins"/>
    <property type="match status" value="1"/>
</dbReference>
<comment type="caution">
    <text evidence="1">The sequence shown here is derived from an EMBL/GenBank/DDBJ whole genome shotgun (WGS) entry which is preliminary data.</text>
</comment>
<evidence type="ECO:0000313" key="1">
    <source>
        <dbReference type="EMBL" id="TMP48598.1"/>
    </source>
</evidence>
<sequence>PSEMLSGLEVYKTPQAKLDEGGIGGTIIMRTRKPLDLDSNTFFGSVEAQYSELSESTDPAF</sequence>